<dbReference type="AlphaFoldDB" id="A0AA43QTT3"/>
<dbReference type="GO" id="GO:0016491">
    <property type="term" value="F:oxidoreductase activity"/>
    <property type="evidence" value="ECO:0007669"/>
    <property type="project" value="UniProtKB-KW"/>
</dbReference>
<comment type="caution">
    <text evidence="3">The sequence shown here is derived from an EMBL/GenBank/DDBJ whole genome shotgun (WGS) entry which is preliminary data.</text>
</comment>
<dbReference type="InterPro" id="IPR002347">
    <property type="entry name" value="SDR_fam"/>
</dbReference>
<dbReference type="Pfam" id="PF00106">
    <property type="entry name" value="adh_short"/>
    <property type="match status" value="1"/>
</dbReference>
<keyword evidence="2" id="KW-0560">Oxidoreductase</keyword>
<dbReference type="EMBL" id="JAPUFD010000019">
    <property type="protein sequence ID" value="MDI1492531.1"/>
    <property type="molecule type" value="Genomic_DNA"/>
</dbReference>
<dbReference type="InterPro" id="IPR051911">
    <property type="entry name" value="SDR_oxidoreductase"/>
</dbReference>
<sequence length="265" mass="27821">MAEADFGSIDMVVCCDGETLIGTVEEVGNTARARSLVRQMFETNFFGPVNVIKAALPGMRRNRDTSGSHIIVVSSIANHLGTPGLGTTCAAGWALDGFCDSLAYEVAPFNIKISIVQPNLEVNALTHKITAAPAIEDYGPDRNSAPLFRGIIGGLLDRIEGESTETGSSGRFMTDKVQSLEPALAATMRDALVAETVYAILAIAGHENPPARHIVGFEGVASVKEKLKTVSEELEDFVASSCAVDIDPGAHVMDSGGDRGMNGGA</sequence>
<protein>
    <submittedName>
        <fullName evidence="3">Uncharacterized protein</fullName>
    </submittedName>
</protein>
<reference evidence="3" key="1">
    <citation type="journal article" date="2023" name="Genome Biol. Evol.">
        <title>First Whole Genome Sequence and Flow Cytometry Genome Size Data for the Lichen-Forming Fungus Ramalina farinacea (Ascomycota).</title>
        <authorList>
            <person name="Llewellyn T."/>
            <person name="Mian S."/>
            <person name="Hill R."/>
            <person name="Leitch I.J."/>
            <person name="Gaya E."/>
        </authorList>
    </citation>
    <scope>NUCLEOTIDE SEQUENCE</scope>
    <source>
        <strain evidence="3">LIQ254RAFAR</strain>
    </source>
</reference>
<name>A0AA43QTT3_9LECA</name>
<dbReference type="InterPro" id="IPR036291">
    <property type="entry name" value="NAD(P)-bd_dom_sf"/>
</dbReference>
<dbReference type="Gene3D" id="3.40.50.720">
    <property type="entry name" value="NAD(P)-binding Rossmann-like Domain"/>
    <property type="match status" value="1"/>
</dbReference>
<gene>
    <name evidence="3" type="ORF">OHK93_003745</name>
</gene>
<dbReference type="Proteomes" id="UP001161017">
    <property type="component" value="Unassembled WGS sequence"/>
</dbReference>
<comment type="similarity">
    <text evidence="1">Belongs to the short-chain dehydrogenases/reductases (SDR) family.</text>
</comment>
<dbReference type="PANTHER" id="PTHR43976:SF16">
    <property type="entry name" value="SHORT-CHAIN DEHYDROGENASE_REDUCTASE FAMILY PROTEIN"/>
    <property type="match status" value="1"/>
</dbReference>
<evidence type="ECO:0000313" key="3">
    <source>
        <dbReference type="EMBL" id="MDI1492531.1"/>
    </source>
</evidence>
<dbReference type="PANTHER" id="PTHR43976">
    <property type="entry name" value="SHORT CHAIN DEHYDROGENASE"/>
    <property type="match status" value="1"/>
</dbReference>
<dbReference type="SUPFAM" id="SSF51735">
    <property type="entry name" value="NAD(P)-binding Rossmann-fold domains"/>
    <property type="match status" value="1"/>
</dbReference>
<evidence type="ECO:0000313" key="4">
    <source>
        <dbReference type="Proteomes" id="UP001161017"/>
    </source>
</evidence>
<proteinExistence type="inferred from homology"/>
<evidence type="ECO:0000256" key="1">
    <source>
        <dbReference type="ARBA" id="ARBA00006484"/>
    </source>
</evidence>
<evidence type="ECO:0000256" key="2">
    <source>
        <dbReference type="ARBA" id="ARBA00023002"/>
    </source>
</evidence>
<keyword evidence="4" id="KW-1185">Reference proteome</keyword>
<accession>A0AA43QTT3</accession>
<organism evidence="3 4">
    <name type="scientific">Ramalina farinacea</name>
    <dbReference type="NCBI Taxonomy" id="258253"/>
    <lineage>
        <taxon>Eukaryota</taxon>
        <taxon>Fungi</taxon>
        <taxon>Dikarya</taxon>
        <taxon>Ascomycota</taxon>
        <taxon>Pezizomycotina</taxon>
        <taxon>Lecanoromycetes</taxon>
        <taxon>OSLEUM clade</taxon>
        <taxon>Lecanoromycetidae</taxon>
        <taxon>Lecanorales</taxon>
        <taxon>Lecanorineae</taxon>
        <taxon>Ramalinaceae</taxon>
        <taxon>Ramalina</taxon>
    </lineage>
</organism>